<dbReference type="Pfam" id="PF14450">
    <property type="entry name" value="FtsA"/>
    <property type="match status" value="1"/>
</dbReference>
<dbReference type="InterPro" id="IPR003494">
    <property type="entry name" value="SHS2_FtsA"/>
</dbReference>
<organism evidence="2 3">
    <name type="scientific">candidate division Kazan bacterium</name>
    <dbReference type="NCBI Taxonomy" id="2202143"/>
    <lineage>
        <taxon>Bacteria</taxon>
        <taxon>Bacteria division Kazan-3B-28</taxon>
    </lineage>
</organism>
<dbReference type="PANTHER" id="PTHR32432">
    <property type="entry name" value="CELL DIVISION PROTEIN FTSA-RELATED"/>
    <property type="match status" value="1"/>
</dbReference>
<sequence length="417" mass="46377">MFWGRKKQADHEYILVLDIGTSFVKAVVCFIEDNQAHIVSHRRCKQTANSMRGGMIVNLPEVVKACRTAIDLATQDLDTEVTSAVLGINGQLIESVTTTVHYDRAHSNHPLEHSELKNIIYKIQQRSSEKLRSSLSEKFLEDHPDIELIHASVVDVQMDGYVVENPIGFQGKRLSLTIFNAYVPTVYMGILQNLAQELNLNILAVAAQPYGLSKLFVNNDLRSDNPEGIFIDIGGGTTDLVVLKNGGMEGIQSFALGGDAFTRNLKKVLGGSLEKAEKIKIDYANDLLDKRSTKKISESLMADARIWLSGVEIALKEFHELKILPSKIYLTGGSAPLPELRRVLLTKDWSKQLPFSKKPYPYVIKVDEVSEIVNESKTELCPSDIPSLGLTKLNLNLTSEDDVVTNTLQNIIKSMQE</sequence>
<evidence type="ECO:0000313" key="2">
    <source>
        <dbReference type="EMBL" id="RLC37682.1"/>
    </source>
</evidence>
<reference evidence="2 3" key="1">
    <citation type="submission" date="2018-06" db="EMBL/GenBank/DDBJ databases">
        <title>Extensive metabolic versatility and redundancy in microbially diverse, dynamic hydrothermal sediments.</title>
        <authorList>
            <person name="Dombrowski N."/>
            <person name="Teske A."/>
            <person name="Baker B.J."/>
        </authorList>
    </citation>
    <scope>NUCLEOTIDE SEQUENCE [LARGE SCALE GENOMIC DNA]</scope>
    <source>
        <strain evidence="2">B79_G16</strain>
    </source>
</reference>
<proteinExistence type="predicted"/>
<gene>
    <name evidence="2" type="ORF">DRH29_01130</name>
</gene>
<dbReference type="EMBL" id="QMNG01000002">
    <property type="protein sequence ID" value="RLC37682.1"/>
    <property type="molecule type" value="Genomic_DNA"/>
</dbReference>
<feature type="domain" description="SHS2" evidence="1">
    <location>
        <begin position="14"/>
        <end position="216"/>
    </location>
</feature>
<dbReference type="InterPro" id="IPR050696">
    <property type="entry name" value="FtsA/MreB"/>
</dbReference>
<protein>
    <recommendedName>
        <fullName evidence="1">SHS2 domain-containing protein</fullName>
    </recommendedName>
</protein>
<dbReference type="SUPFAM" id="SSF53067">
    <property type="entry name" value="Actin-like ATPase domain"/>
    <property type="match status" value="2"/>
</dbReference>
<dbReference type="InterPro" id="IPR043129">
    <property type="entry name" value="ATPase_NBD"/>
</dbReference>
<name>A0A420ZDJ7_UNCK3</name>
<dbReference type="Gene3D" id="3.30.420.40">
    <property type="match status" value="1"/>
</dbReference>
<accession>A0A420ZDJ7</accession>
<evidence type="ECO:0000259" key="1">
    <source>
        <dbReference type="SMART" id="SM00842"/>
    </source>
</evidence>
<dbReference type="GO" id="GO:0051301">
    <property type="term" value="P:cell division"/>
    <property type="evidence" value="ECO:0007669"/>
    <property type="project" value="InterPro"/>
</dbReference>
<dbReference type="AlphaFoldDB" id="A0A420ZDJ7"/>
<comment type="caution">
    <text evidence="2">The sequence shown here is derived from an EMBL/GenBank/DDBJ whole genome shotgun (WGS) entry which is preliminary data.</text>
</comment>
<dbReference type="Proteomes" id="UP000281261">
    <property type="component" value="Unassembled WGS sequence"/>
</dbReference>
<evidence type="ECO:0000313" key="3">
    <source>
        <dbReference type="Proteomes" id="UP000281261"/>
    </source>
</evidence>
<dbReference type="SMART" id="SM00842">
    <property type="entry name" value="FtsA"/>
    <property type="match status" value="1"/>
</dbReference>